<evidence type="ECO:0000313" key="1">
    <source>
        <dbReference type="EMBL" id="GFU00956.1"/>
    </source>
</evidence>
<dbReference type="Proteomes" id="UP000887013">
    <property type="component" value="Unassembled WGS sequence"/>
</dbReference>
<dbReference type="EMBL" id="BMAW01027187">
    <property type="protein sequence ID" value="GFU00956.1"/>
    <property type="molecule type" value="Genomic_DNA"/>
</dbReference>
<comment type="caution">
    <text evidence="1">The sequence shown here is derived from an EMBL/GenBank/DDBJ whole genome shotgun (WGS) entry which is preliminary data.</text>
</comment>
<organism evidence="1 2">
    <name type="scientific">Nephila pilipes</name>
    <name type="common">Giant wood spider</name>
    <name type="synonym">Nephila maculata</name>
    <dbReference type="NCBI Taxonomy" id="299642"/>
    <lineage>
        <taxon>Eukaryota</taxon>
        <taxon>Metazoa</taxon>
        <taxon>Ecdysozoa</taxon>
        <taxon>Arthropoda</taxon>
        <taxon>Chelicerata</taxon>
        <taxon>Arachnida</taxon>
        <taxon>Araneae</taxon>
        <taxon>Araneomorphae</taxon>
        <taxon>Entelegynae</taxon>
        <taxon>Araneoidea</taxon>
        <taxon>Nephilidae</taxon>
        <taxon>Nephila</taxon>
    </lineage>
</organism>
<name>A0A8X6U7R7_NEPPI</name>
<accession>A0A8X6U7R7</accession>
<sequence length="229" mass="26102">MHMWELAAEDGSLWSNHFRRAANRNRGSIFRLFPAGTRVESVESRNPRTVILKRRSPGKVDFSGKKNKRINLLERLRDYLGPRSLPVAESKCKRSINDLRSRSTPGIQASKNANYITPTHNFLPQPSFITQLDFFFFLMSFSERGRRPTACSAHQSAALRHSFKNRPAVNNSYNRMEKRESVLDFKAKDEVVESACMEIRMCALFSFSSCQQHPEVVTHIGCDGMASTA</sequence>
<keyword evidence="2" id="KW-1185">Reference proteome</keyword>
<gene>
    <name evidence="1" type="ORF">NPIL_597372</name>
</gene>
<reference evidence="1" key="1">
    <citation type="submission" date="2020-08" db="EMBL/GenBank/DDBJ databases">
        <title>Multicomponent nature underlies the extraordinary mechanical properties of spider dragline silk.</title>
        <authorList>
            <person name="Kono N."/>
            <person name="Nakamura H."/>
            <person name="Mori M."/>
            <person name="Yoshida Y."/>
            <person name="Ohtoshi R."/>
            <person name="Malay A.D."/>
            <person name="Moran D.A.P."/>
            <person name="Tomita M."/>
            <person name="Numata K."/>
            <person name="Arakawa K."/>
        </authorList>
    </citation>
    <scope>NUCLEOTIDE SEQUENCE</scope>
</reference>
<dbReference type="AlphaFoldDB" id="A0A8X6U7R7"/>
<proteinExistence type="predicted"/>
<dbReference type="OrthoDB" id="6458294at2759"/>
<evidence type="ECO:0000313" key="2">
    <source>
        <dbReference type="Proteomes" id="UP000887013"/>
    </source>
</evidence>
<protein>
    <submittedName>
        <fullName evidence="1">Uncharacterized protein</fullName>
    </submittedName>
</protein>